<dbReference type="InterPro" id="IPR002560">
    <property type="entry name" value="Transposase_DDE"/>
</dbReference>
<dbReference type="EMBL" id="PYLQ01000047">
    <property type="protein sequence ID" value="PST35414.1"/>
    <property type="molecule type" value="Genomic_DNA"/>
</dbReference>
<comment type="caution">
    <text evidence="2">The sequence shown here is derived from an EMBL/GenBank/DDBJ whole genome shotgun (WGS) entry which is preliminary data.</text>
</comment>
<dbReference type="InterPro" id="IPR047951">
    <property type="entry name" value="Transpos_ISL3"/>
</dbReference>
<dbReference type="PANTHER" id="PTHR33498:SF1">
    <property type="entry name" value="TRANSPOSASE FOR INSERTION SEQUENCE ELEMENT IS1557"/>
    <property type="match status" value="1"/>
</dbReference>
<dbReference type="PANTHER" id="PTHR33498">
    <property type="entry name" value="TRANSPOSASE FOR INSERTION SEQUENCE ELEMENT IS1557"/>
    <property type="match status" value="1"/>
</dbReference>
<evidence type="ECO:0000313" key="2">
    <source>
        <dbReference type="EMBL" id="PST35414.1"/>
    </source>
</evidence>
<reference evidence="2 3" key="1">
    <citation type="journal article" date="2019" name="Int. J. Syst. Evol. Microbiol.">
        <title>Faecalibacillus intestinalis gen. nov., sp. nov. and Faecalibacillus faecis sp. nov., isolated from human faeces.</title>
        <authorList>
            <person name="Seo B."/>
            <person name="Jeon K."/>
            <person name="Baek I."/>
            <person name="Lee Y.M."/>
            <person name="Baek K."/>
            <person name="Ko G."/>
        </authorList>
    </citation>
    <scope>NUCLEOTIDE SEQUENCE [LARGE SCALE GENOMIC DNA]</scope>
    <source>
        <strain evidence="2 3">SNUG30099</strain>
    </source>
</reference>
<evidence type="ECO:0000313" key="3">
    <source>
        <dbReference type="Proteomes" id="UP000240974"/>
    </source>
</evidence>
<dbReference type="AlphaFoldDB" id="A0A2T3FJJ8"/>
<feature type="non-terminal residue" evidence="2">
    <location>
        <position position="268"/>
    </location>
</feature>
<dbReference type="Pfam" id="PF01610">
    <property type="entry name" value="DDE_Tnp_ISL3"/>
    <property type="match status" value="1"/>
</dbReference>
<dbReference type="Proteomes" id="UP000240974">
    <property type="component" value="Unassembled WGS sequence"/>
</dbReference>
<gene>
    <name evidence="2" type="ORF">C7U54_14395</name>
</gene>
<keyword evidence="3" id="KW-1185">Reference proteome</keyword>
<organism evidence="2 3">
    <name type="scientific">Faecalibacillus intestinalis</name>
    <dbReference type="NCBI Taxonomy" id="1982626"/>
    <lineage>
        <taxon>Bacteria</taxon>
        <taxon>Bacillati</taxon>
        <taxon>Bacillota</taxon>
        <taxon>Erysipelotrichia</taxon>
        <taxon>Erysipelotrichales</taxon>
        <taxon>Coprobacillaceae</taxon>
        <taxon>Faecalibacillus</taxon>
    </lineage>
</organism>
<name>A0A2T3FJJ8_9FIRM</name>
<evidence type="ECO:0000259" key="1">
    <source>
        <dbReference type="Pfam" id="PF01610"/>
    </source>
</evidence>
<feature type="domain" description="Transposase IS204/IS1001/IS1096/IS1165 DDE" evidence="1">
    <location>
        <begin position="153"/>
        <end position="262"/>
    </location>
</feature>
<dbReference type="RefSeq" id="WP_193448621.1">
    <property type="nucleotide sequence ID" value="NZ_PYLQ01000047.1"/>
</dbReference>
<protein>
    <submittedName>
        <fullName evidence="2">ISL3 family transposase</fullName>
    </submittedName>
</protein>
<sequence length="268" mass="31807">MNNELLKLFDIKDDVVETFTVDHKESNYEIDIRFKPSRFSCPTCGSTHFISKGNKKRSLVSVPVNDKPVKMITYVKRYKCIDCNASFSDVNPIAYGDWSFTRTAIFSILNRLKPYNATYASIARMFGVSSTRIMEIFDTFVRIKRHSLPRVLLIDEFYFSRNSKYKYPAILMNFENNLIIDIVESRTHDIMSDYLFKIDLEERKKVEYICTDMSFIFKPLLKTYFPNSTLLVDHFHVTRLINDQLNHTRKRIMRKYAKNKKSREYRLL</sequence>
<proteinExistence type="predicted"/>
<accession>A0A2T3FJJ8</accession>